<evidence type="ECO:0000256" key="1">
    <source>
        <dbReference type="ARBA" id="ARBA00023015"/>
    </source>
</evidence>
<gene>
    <name evidence="5" type="ORF">ACFP1L_07520</name>
</gene>
<sequence>MNALTATNRHTEPCPLDSTIQILSGKWKSIILCRLMKKDQHFTELLVSLTGCTRRMLALQLKQLLDDQIITKTIDKETSPITTSYRLTPLGKSLIPVIMTMDDWGQHYLNQLKLAEK</sequence>
<accession>A0ABW1SJU5</accession>
<dbReference type="PANTHER" id="PTHR33204:SF29">
    <property type="entry name" value="TRANSCRIPTIONAL REGULATOR"/>
    <property type="match status" value="1"/>
</dbReference>
<dbReference type="PROSITE" id="PS51118">
    <property type="entry name" value="HTH_HXLR"/>
    <property type="match status" value="1"/>
</dbReference>
<dbReference type="InterPro" id="IPR036388">
    <property type="entry name" value="WH-like_DNA-bd_sf"/>
</dbReference>
<comment type="caution">
    <text evidence="5">The sequence shown here is derived from an EMBL/GenBank/DDBJ whole genome shotgun (WGS) entry which is preliminary data.</text>
</comment>
<evidence type="ECO:0000256" key="3">
    <source>
        <dbReference type="ARBA" id="ARBA00023163"/>
    </source>
</evidence>
<name>A0ABW1SJU5_9LACO</name>
<keyword evidence="3" id="KW-0804">Transcription</keyword>
<organism evidence="5 6">
    <name type="scientific">Lactiplantibacillus nangangensis</name>
    <dbReference type="NCBI Taxonomy" id="2559917"/>
    <lineage>
        <taxon>Bacteria</taxon>
        <taxon>Bacillati</taxon>
        <taxon>Bacillota</taxon>
        <taxon>Bacilli</taxon>
        <taxon>Lactobacillales</taxon>
        <taxon>Lactobacillaceae</taxon>
        <taxon>Lactiplantibacillus</taxon>
    </lineage>
</organism>
<proteinExistence type="predicted"/>
<keyword evidence="6" id="KW-1185">Reference proteome</keyword>
<keyword evidence="2" id="KW-0238">DNA-binding</keyword>
<dbReference type="EMBL" id="JBHSSE010000016">
    <property type="protein sequence ID" value="MFC6201719.1"/>
    <property type="molecule type" value="Genomic_DNA"/>
</dbReference>
<evidence type="ECO:0000313" key="5">
    <source>
        <dbReference type="EMBL" id="MFC6201719.1"/>
    </source>
</evidence>
<dbReference type="Proteomes" id="UP001596171">
    <property type="component" value="Unassembled WGS sequence"/>
</dbReference>
<dbReference type="InterPro" id="IPR036390">
    <property type="entry name" value="WH_DNA-bd_sf"/>
</dbReference>
<protein>
    <submittedName>
        <fullName evidence="5">Winged helix-turn-helix transcriptional regulator</fullName>
    </submittedName>
</protein>
<dbReference type="RefSeq" id="WP_137615334.1">
    <property type="nucleotide sequence ID" value="NZ_BJDI01000002.1"/>
</dbReference>
<evidence type="ECO:0000259" key="4">
    <source>
        <dbReference type="PROSITE" id="PS51118"/>
    </source>
</evidence>
<evidence type="ECO:0000313" key="6">
    <source>
        <dbReference type="Proteomes" id="UP001596171"/>
    </source>
</evidence>
<reference evidence="6" key="1">
    <citation type="journal article" date="2019" name="Int. J. Syst. Evol. Microbiol.">
        <title>The Global Catalogue of Microorganisms (GCM) 10K type strain sequencing project: providing services to taxonomists for standard genome sequencing and annotation.</title>
        <authorList>
            <consortium name="The Broad Institute Genomics Platform"/>
            <consortium name="The Broad Institute Genome Sequencing Center for Infectious Disease"/>
            <person name="Wu L."/>
            <person name="Ma J."/>
        </authorList>
    </citation>
    <scope>NUCLEOTIDE SEQUENCE [LARGE SCALE GENOMIC DNA]</scope>
    <source>
        <strain evidence="6">CCM 8930</strain>
    </source>
</reference>
<feature type="domain" description="HTH hxlR-type" evidence="4">
    <location>
        <begin position="14"/>
        <end position="113"/>
    </location>
</feature>
<dbReference type="Gene3D" id="1.10.10.10">
    <property type="entry name" value="Winged helix-like DNA-binding domain superfamily/Winged helix DNA-binding domain"/>
    <property type="match status" value="1"/>
</dbReference>
<keyword evidence="1" id="KW-0805">Transcription regulation</keyword>
<evidence type="ECO:0000256" key="2">
    <source>
        <dbReference type="ARBA" id="ARBA00023125"/>
    </source>
</evidence>
<dbReference type="SUPFAM" id="SSF46785">
    <property type="entry name" value="Winged helix' DNA-binding domain"/>
    <property type="match status" value="1"/>
</dbReference>
<dbReference type="InterPro" id="IPR002577">
    <property type="entry name" value="HTH_HxlR"/>
</dbReference>
<dbReference type="Pfam" id="PF01638">
    <property type="entry name" value="HxlR"/>
    <property type="match status" value="1"/>
</dbReference>
<dbReference type="PANTHER" id="PTHR33204">
    <property type="entry name" value="TRANSCRIPTIONAL REGULATOR, MARR FAMILY"/>
    <property type="match status" value="1"/>
</dbReference>